<feature type="domain" description="Tail sheath protein C-terminal" evidence="3">
    <location>
        <begin position="388"/>
        <end position="493"/>
    </location>
</feature>
<evidence type="ECO:0000259" key="3">
    <source>
        <dbReference type="Pfam" id="PF17482"/>
    </source>
</evidence>
<dbReference type="OrthoDB" id="9767864at2"/>
<evidence type="ECO:0000256" key="1">
    <source>
        <dbReference type="ARBA" id="ARBA00008005"/>
    </source>
</evidence>
<accession>A0A4Z0H9L9</accession>
<dbReference type="InterPro" id="IPR052042">
    <property type="entry name" value="Tail_sheath_structural"/>
</dbReference>
<dbReference type="Proteomes" id="UP000297948">
    <property type="component" value="Unassembled WGS sequence"/>
</dbReference>
<organism evidence="4 5">
    <name type="scientific">Streptomyces palmae</name>
    <dbReference type="NCBI Taxonomy" id="1701085"/>
    <lineage>
        <taxon>Bacteria</taxon>
        <taxon>Bacillati</taxon>
        <taxon>Actinomycetota</taxon>
        <taxon>Actinomycetes</taxon>
        <taxon>Kitasatosporales</taxon>
        <taxon>Streptomycetaceae</taxon>
        <taxon>Streptomyces</taxon>
    </lineage>
</organism>
<protein>
    <submittedName>
        <fullName evidence="4">Phage tail sheath family protein</fullName>
    </submittedName>
</protein>
<gene>
    <name evidence="4" type="ORF">E4099_17735</name>
</gene>
<dbReference type="PANTHER" id="PTHR35861">
    <property type="match status" value="1"/>
</dbReference>
<proteinExistence type="inferred from homology"/>
<feature type="domain" description="Tail sheath protein subtilisin-like" evidence="2">
    <location>
        <begin position="249"/>
        <end position="385"/>
    </location>
</feature>
<dbReference type="EMBL" id="SRID01000160">
    <property type="protein sequence ID" value="TGB06952.1"/>
    <property type="molecule type" value="Genomic_DNA"/>
</dbReference>
<name>A0A4Z0H9L9_9ACTN</name>
<dbReference type="Pfam" id="PF04984">
    <property type="entry name" value="Phage_sheath_1"/>
    <property type="match status" value="1"/>
</dbReference>
<reference evidence="4 5" key="1">
    <citation type="submission" date="2019-03" db="EMBL/GenBank/DDBJ databases">
        <authorList>
            <person name="Gonzalez-Pimentel J.L."/>
        </authorList>
    </citation>
    <scope>NUCLEOTIDE SEQUENCE [LARGE SCALE GENOMIC DNA]</scope>
    <source>
        <strain evidence="4 5">JCM 31289</strain>
    </source>
</reference>
<comment type="caution">
    <text evidence="4">The sequence shown here is derived from an EMBL/GenBank/DDBJ whole genome shotgun (WGS) entry which is preliminary data.</text>
</comment>
<dbReference type="Gene3D" id="3.40.50.11780">
    <property type="match status" value="1"/>
</dbReference>
<keyword evidence="5" id="KW-1185">Reference proteome</keyword>
<dbReference type="Pfam" id="PF17482">
    <property type="entry name" value="Phage_sheath_1C"/>
    <property type="match status" value="1"/>
</dbReference>
<dbReference type="RefSeq" id="WP_135340054.1">
    <property type="nucleotide sequence ID" value="NZ_JBHLTX010000060.1"/>
</dbReference>
<comment type="similarity">
    <text evidence="1">Belongs to the myoviridae tail sheath protein family.</text>
</comment>
<evidence type="ECO:0000313" key="4">
    <source>
        <dbReference type="EMBL" id="TGB06952.1"/>
    </source>
</evidence>
<dbReference type="InterPro" id="IPR020287">
    <property type="entry name" value="Tail_sheath_C"/>
</dbReference>
<dbReference type="AlphaFoldDB" id="A0A4Z0H9L9"/>
<dbReference type="PANTHER" id="PTHR35861:SF1">
    <property type="entry name" value="PHAGE TAIL SHEATH PROTEIN"/>
    <property type="match status" value="1"/>
</dbReference>
<sequence length="503" mass="54908">MSSAALAPGVYVKEVPSGMRTISGSGTSTPAFLGYTLKSPDGQESGPPVLVRGWREFVDLFWYPQGLVEAKEKLRLAEDANRLAQDSVDALWESFRKLAEKMPPEKITRLKELNQKRWNGEITEEEQGTLKALEGEIPGAAEEAYRKVGVAGDGLIAAGEKVTSWNSIVTGLSGAENWRLADAVSGFFANGGASCYIVPLSAKKELAQELAGDPDKRTGLAGLKFVREVSMVAVPDLWTLGPQEAVGIQYVQLVVAHCVEMCDRVAIVDPPPTRSTAALRAFIDKLPRTDEDAAFTTVYYPWATVIGTVREVETEVPVCGHVAGVWARTDAERGVFKAPANQNLRGITGLPTLLTDPVQGELNELGVNCLRSLPGQGYLVWGARTRSTSRDWKYLNVRRLVCFLAESIRTSSTWAVFEPNDERLWATLRYSVETFLTDQWRRGALQGRTTQEAFSVTCDGTSNTPETIDQGKVICDIGVAPVRPAEFVHFTITQITGRPGQTG</sequence>
<dbReference type="InterPro" id="IPR035089">
    <property type="entry name" value="Phage_sheath_subtilisin"/>
</dbReference>
<evidence type="ECO:0000259" key="2">
    <source>
        <dbReference type="Pfam" id="PF04984"/>
    </source>
</evidence>
<evidence type="ECO:0000313" key="5">
    <source>
        <dbReference type="Proteomes" id="UP000297948"/>
    </source>
</evidence>